<feature type="signal peptide" evidence="1">
    <location>
        <begin position="1"/>
        <end position="16"/>
    </location>
</feature>
<organism evidence="2 3">
    <name type="scientific">Chaetomium strumarium</name>
    <dbReference type="NCBI Taxonomy" id="1170767"/>
    <lineage>
        <taxon>Eukaryota</taxon>
        <taxon>Fungi</taxon>
        <taxon>Dikarya</taxon>
        <taxon>Ascomycota</taxon>
        <taxon>Pezizomycotina</taxon>
        <taxon>Sordariomycetes</taxon>
        <taxon>Sordariomycetidae</taxon>
        <taxon>Sordariales</taxon>
        <taxon>Chaetomiaceae</taxon>
        <taxon>Chaetomium</taxon>
    </lineage>
</organism>
<feature type="chain" id="PRO_5042467485" evidence="1">
    <location>
        <begin position="17"/>
        <end position="88"/>
    </location>
</feature>
<reference evidence="2" key="2">
    <citation type="submission" date="2023-06" db="EMBL/GenBank/DDBJ databases">
        <authorList>
            <consortium name="Lawrence Berkeley National Laboratory"/>
            <person name="Mondo S.J."/>
            <person name="Hensen N."/>
            <person name="Bonometti L."/>
            <person name="Westerberg I."/>
            <person name="Brannstrom I.O."/>
            <person name="Guillou S."/>
            <person name="Cros-Aarteil S."/>
            <person name="Calhoun S."/>
            <person name="Haridas S."/>
            <person name="Kuo A."/>
            <person name="Pangilinan J."/>
            <person name="Riley R."/>
            <person name="Labutti K."/>
            <person name="Andreopoulos B."/>
            <person name="Lipzen A."/>
            <person name="Chen C."/>
            <person name="Yanf M."/>
            <person name="Daum C."/>
            <person name="Ng V."/>
            <person name="Clum A."/>
            <person name="Steindorff A."/>
            <person name="Ohm R."/>
            <person name="Martin F."/>
            <person name="Silar P."/>
            <person name="Natvig D."/>
            <person name="Lalanne C."/>
            <person name="Gautier V."/>
            <person name="Ament-Velasquez S.L."/>
            <person name="Kruys A."/>
            <person name="Hutchinson M.I."/>
            <person name="Powell A.J."/>
            <person name="Barry K."/>
            <person name="Miller A.N."/>
            <person name="Grigoriev I.V."/>
            <person name="Debuchy R."/>
            <person name="Gladieux P."/>
            <person name="Thoren M.H."/>
            <person name="Johannesson H."/>
        </authorList>
    </citation>
    <scope>NUCLEOTIDE SEQUENCE</scope>
    <source>
        <strain evidence="2">CBS 333.67</strain>
    </source>
</reference>
<proteinExistence type="predicted"/>
<protein>
    <submittedName>
        <fullName evidence="2">Uncharacterized protein</fullName>
    </submittedName>
</protein>
<dbReference type="Proteomes" id="UP001273166">
    <property type="component" value="Unassembled WGS sequence"/>
</dbReference>
<dbReference type="RefSeq" id="XP_062723009.1">
    <property type="nucleotide sequence ID" value="XM_062869119.1"/>
</dbReference>
<gene>
    <name evidence="2" type="ORF">B0T15DRAFT_529669</name>
</gene>
<dbReference type="AlphaFoldDB" id="A0AAJ0GW84"/>
<reference evidence="2" key="1">
    <citation type="journal article" date="2023" name="Mol. Phylogenet. Evol.">
        <title>Genome-scale phylogeny and comparative genomics of the fungal order Sordariales.</title>
        <authorList>
            <person name="Hensen N."/>
            <person name="Bonometti L."/>
            <person name="Westerberg I."/>
            <person name="Brannstrom I.O."/>
            <person name="Guillou S."/>
            <person name="Cros-Aarteil S."/>
            <person name="Calhoun S."/>
            <person name="Haridas S."/>
            <person name="Kuo A."/>
            <person name="Mondo S."/>
            <person name="Pangilinan J."/>
            <person name="Riley R."/>
            <person name="LaButti K."/>
            <person name="Andreopoulos B."/>
            <person name="Lipzen A."/>
            <person name="Chen C."/>
            <person name="Yan M."/>
            <person name="Daum C."/>
            <person name="Ng V."/>
            <person name="Clum A."/>
            <person name="Steindorff A."/>
            <person name="Ohm R.A."/>
            <person name="Martin F."/>
            <person name="Silar P."/>
            <person name="Natvig D.O."/>
            <person name="Lalanne C."/>
            <person name="Gautier V."/>
            <person name="Ament-Velasquez S.L."/>
            <person name="Kruys A."/>
            <person name="Hutchinson M.I."/>
            <person name="Powell A.J."/>
            <person name="Barry K."/>
            <person name="Miller A.N."/>
            <person name="Grigoriev I.V."/>
            <person name="Debuchy R."/>
            <person name="Gladieux P."/>
            <person name="Hiltunen Thoren M."/>
            <person name="Johannesson H."/>
        </authorList>
    </citation>
    <scope>NUCLEOTIDE SEQUENCE</scope>
    <source>
        <strain evidence="2">CBS 333.67</strain>
    </source>
</reference>
<sequence>MGWGWFKGVSVGLALGNKMVLGCYASDSIRYTRCSSPARVTGWLHRYGRLWKARQKGRSYGSGINVPTHFMYTGIGPSMYEYGADEDA</sequence>
<comment type="caution">
    <text evidence="2">The sequence shown here is derived from an EMBL/GenBank/DDBJ whole genome shotgun (WGS) entry which is preliminary data.</text>
</comment>
<evidence type="ECO:0000313" key="2">
    <source>
        <dbReference type="EMBL" id="KAK3307229.1"/>
    </source>
</evidence>
<keyword evidence="1" id="KW-0732">Signal</keyword>
<evidence type="ECO:0000313" key="3">
    <source>
        <dbReference type="Proteomes" id="UP001273166"/>
    </source>
</evidence>
<evidence type="ECO:0000256" key="1">
    <source>
        <dbReference type="SAM" id="SignalP"/>
    </source>
</evidence>
<dbReference type="EMBL" id="JAUDZG010000003">
    <property type="protein sequence ID" value="KAK3307229.1"/>
    <property type="molecule type" value="Genomic_DNA"/>
</dbReference>
<name>A0AAJ0GW84_9PEZI</name>
<keyword evidence="3" id="KW-1185">Reference proteome</keyword>
<accession>A0AAJ0GW84</accession>
<dbReference type="GeneID" id="87887948"/>